<feature type="region of interest" description="Disordered" evidence="1">
    <location>
        <begin position="727"/>
        <end position="762"/>
    </location>
</feature>
<reference evidence="4" key="1">
    <citation type="journal article" date="2014" name="Proc. Natl. Acad. Sci. U.S.A.">
        <title>Extensive sampling of basidiomycete genomes demonstrates inadequacy of the white-rot/brown-rot paradigm for wood decay fungi.</title>
        <authorList>
            <person name="Riley R."/>
            <person name="Salamov A.A."/>
            <person name="Brown D.W."/>
            <person name="Nagy L.G."/>
            <person name="Floudas D."/>
            <person name="Held B.W."/>
            <person name="Levasseur A."/>
            <person name="Lombard V."/>
            <person name="Morin E."/>
            <person name="Otillar R."/>
            <person name="Lindquist E.A."/>
            <person name="Sun H."/>
            <person name="LaButti K.M."/>
            <person name="Schmutz J."/>
            <person name="Jabbour D."/>
            <person name="Luo H."/>
            <person name="Baker S.E."/>
            <person name="Pisabarro A.G."/>
            <person name="Walton J.D."/>
            <person name="Blanchette R.A."/>
            <person name="Henrissat B."/>
            <person name="Martin F."/>
            <person name="Cullen D."/>
            <person name="Hibbett D.S."/>
            <person name="Grigoriev I.V."/>
        </authorList>
    </citation>
    <scope>NUCLEOTIDE SEQUENCE [LARGE SCALE GENOMIC DNA]</scope>
    <source>
        <strain evidence="4">MUCL 33604</strain>
    </source>
</reference>
<keyword evidence="4" id="KW-1185">Reference proteome</keyword>
<dbReference type="OrthoDB" id="128308at2759"/>
<evidence type="ECO:0000256" key="1">
    <source>
        <dbReference type="SAM" id="MobiDB-lite"/>
    </source>
</evidence>
<feature type="compositionally biased region" description="Polar residues" evidence="1">
    <location>
        <begin position="189"/>
        <end position="202"/>
    </location>
</feature>
<feature type="compositionally biased region" description="Basic and acidic residues" evidence="1">
    <location>
        <begin position="727"/>
        <end position="743"/>
    </location>
</feature>
<evidence type="ECO:0000313" key="3">
    <source>
        <dbReference type="EMBL" id="KDQ52938.1"/>
    </source>
</evidence>
<evidence type="ECO:0000259" key="2">
    <source>
        <dbReference type="Pfam" id="PF14474"/>
    </source>
</evidence>
<feature type="compositionally biased region" description="Low complexity" evidence="1">
    <location>
        <begin position="243"/>
        <end position="258"/>
    </location>
</feature>
<dbReference type="AlphaFoldDB" id="A0A067PDI6"/>
<proteinExistence type="predicted"/>
<dbReference type="Proteomes" id="UP000027265">
    <property type="component" value="Unassembled WGS sequence"/>
</dbReference>
<feature type="domain" description="Restriction of telomere capping protein 4 C-terminal" evidence="2">
    <location>
        <begin position="767"/>
        <end position="847"/>
    </location>
</feature>
<feature type="compositionally biased region" description="Acidic residues" evidence="1">
    <location>
        <begin position="745"/>
        <end position="756"/>
    </location>
</feature>
<gene>
    <name evidence="3" type="ORF">JAAARDRAFT_61528</name>
</gene>
<accession>A0A067PDI6</accession>
<dbReference type="Pfam" id="PF14474">
    <property type="entry name" value="RTC4"/>
    <property type="match status" value="1"/>
</dbReference>
<dbReference type="InParanoid" id="A0A067PDI6"/>
<sequence>MDPNPNLDPRLHENETYPPDPQLNFKLRCRKEHCNQPMGGFRVYLGKSNPGRAHLRGAIVQTCTSCYYTLFHTDSYIFSDAEAFVRRLNLRQTGIPCLSGPLRLAPPGPPPPDRATTKVYCSKLDCFVKGPGGQRTTANVKCIEKKCKKCCEAAHLLAQEMGRAACKTHKLLEIQPRIAPSSPHHRESPQPSLETSHRVTTTSSPLSAQPPPSPLFPSDFQGRSGPPQPHIPNLAVSHSSRGPATPRASQPTPSSSQRPPRRNALAQPLDPMWSQVHHQARQERDAKESLKRRREDIDAEKKRTVEIHFYHTNGCPPVSFTYPLPTYPDLILSRIPHVMNDFKLSDISLVDVYIDTWKTITITTSFPVDCSRPVFVRLRPSLLEELKDCPGLAERVAGLPKRNTLNKRALDTVVSPPKKVARRDNSTPIRPKVKLEDIIYIDTTPPPSHPPSLPSNNPSVTIVPHPRSIPPSQPQGLATSKQRRFPSEYFVKEIFRGLSKLEELRAPDEGANQMTLEKAWQLAFPTVGYVQSTAKALRATWKKASPELINRFCRYGHSPKGLYQIFKGVVSGTVASNDTDDEMDSWLAERGLSPLSNVLPMPEEARATARSIKAFVVDERQSPVDQSMRCEYCDYKWPPGYVLSEEMDLIRGKLVLKTKLNCRDTFEYCAQHKYECELLPQARQLGWPESVDFSNLDVWILAKRGVLEVTLKNITTNEFFMESTWRADRDGKSGEDESRKGPEESSQEDSESEKDGDDVRVSARGPKDFYAVSKRSAGYYGAEGFMMIRYMFPDHSFDLQATRPLSWDRVICEVFLPEVTVRLIQEDLGIDCSLAIWTQEESAAYGLHHFSAEESESITRTQKWIIASTQTEEDELQFRQVHVGNHVYYCEDGLLDS</sequence>
<dbReference type="InterPro" id="IPR028094">
    <property type="entry name" value="RTC4_C"/>
</dbReference>
<dbReference type="STRING" id="933084.A0A067PDI6"/>
<organism evidence="3 4">
    <name type="scientific">Jaapia argillacea MUCL 33604</name>
    <dbReference type="NCBI Taxonomy" id="933084"/>
    <lineage>
        <taxon>Eukaryota</taxon>
        <taxon>Fungi</taxon>
        <taxon>Dikarya</taxon>
        <taxon>Basidiomycota</taxon>
        <taxon>Agaricomycotina</taxon>
        <taxon>Agaricomycetes</taxon>
        <taxon>Agaricomycetidae</taxon>
        <taxon>Jaapiales</taxon>
        <taxon>Jaapiaceae</taxon>
        <taxon>Jaapia</taxon>
    </lineage>
</organism>
<feature type="compositionally biased region" description="Basic and acidic residues" evidence="1">
    <location>
        <begin position="280"/>
        <end position="297"/>
    </location>
</feature>
<dbReference type="HOGENOM" id="CLU_317604_0_0_1"/>
<evidence type="ECO:0000313" key="4">
    <source>
        <dbReference type="Proteomes" id="UP000027265"/>
    </source>
</evidence>
<dbReference type="EMBL" id="KL197736">
    <property type="protein sequence ID" value="KDQ52938.1"/>
    <property type="molecule type" value="Genomic_DNA"/>
</dbReference>
<protein>
    <recommendedName>
        <fullName evidence="2">Restriction of telomere capping protein 4 C-terminal domain-containing protein</fullName>
    </recommendedName>
</protein>
<name>A0A067PDI6_9AGAM</name>
<feature type="region of interest" description="Disordered" evidence="1">
    <location>
        <begin position="177"/>
        <end position="297"/>
    </location>
</feature>